<sequence length="40" mass="4667">MFIIECKLFIKYTFTYCQIVTLNCMLGTRVSDATRLDEAN</sequence>
<proteinExistence type="predicted"/>
<protein>
    <submittedName>
        <fullName evidence="1">Uncharacterized protein</fullName>
    </submittedName>
</protein>
<dbReference type="WBParaSite" id="SCUD_0001357901-mRNA-1">
    <property type="protein sequence ID" value="SCUD_0001357901-mRNA-1"/>
    <property type="gene ID" value="SCUD_0001357901"/>
</dbReference>
<accession>A0A183KEY2</accession>
<evidence type="ECO:0000313" key="1">
    <source>
        <dbReference type="WBParaSite" id="SCUD_0001357901-mRNA-1"/>
    </source>
</evidence>
<organism evidence="1">
    <name type="scientific">Schistosoma curassoni</name>
    <dbReference type="NCBI Taxonomy" id="6186"/>
    <lineage>
        <taxon>Eukaryota</taxon>
        <taxon>Metazoa</taxon>
        <taxon>Spiralia</taxon>
        <taxon>Lophotrochozoa</taxon>
        <taxon>Platyhelminthes</taxon>
        <taxon>Trematoda</taxon>
        <taxon>Digenea</taxon>
        <taxon>Strigeidida</taxon>
        <taxon>Schistosomatoidea</taxon>
        <taxon>Schistosomatidae</taxon>
        <taxon>Schistosoma</taxon>
    </lineage>
</organism>
<dbReference type="AlphaFoldDB" id="A0A183KEY2"/>
<name>A0A183KEY2_9TREM</name>
<reference evidence="1" key="1">
    <citation type="submission" date="2016-06" db="UniProtKB">
        <authorList>
            <consortium name="WormBaseParasite"/>
        </authorList>
    </citation>
    <scope>IDENTIFICATION</scope>
</reference>